<name>A0A183IKF3_9BILA</name>
<dbReference type="WBParaSite" id="SBAD_0000428001-mRNA-1">
    <property type="protein sequence ID" value="SBAD_0000428001-mRNA-1"/>
    <property type="gene ID" value="SBAD_0000428001"/>
</dbReference>
<proteinExistence type="predicted"/>
<evidence type="ECO:0000313" key="1">
    <source>
        <dbReference type="EMBL" id="VDP03364.1"/>
    </source>
</evidence>
<reference evidence="3" key="1">
    <citation type="submission" date="2016-06" db="UniProtKB">
        <authorList>
            <consortium name="WormBaseParasite"/>
        </authorList>
    </citation>
    <scope>IDENTIFICATION</scope>
</reference>
<sequence length="148" mass="16805">MMAGHSEVIYKFQGNVEKFRIKVSLERSSSKQKGLFIKSSEINFAAEELSSLAESVTADEGTKSCINGADFDEAVLETYTFRWKERVFSQREVEVYSNLNNCKSATELEYHDQVLKLNVSDGRSTRRLFSIVECDTKPAENEAGWITK</sequence>
<protein>
    <submittedName>
        <fullName evidence="3">CB1 cannabinoid receptor-interacting protein 1</fullName>
    </submittedName>
</protein>
<dbReference type="Proteomes" id="UP000270296">
    <property type="component" value="Unassembled WGS sequence"/>
</dbReference>
<accession>A0A183IKF3</accession>
<organism evidence="3">
    <name type="scientific">Soboliphyme baturini</name>
    <dbReference type="NCBI Taxonomy" id="241478"/>
    <lineage>
        <taxon>Eukaryota</taxon>
        <taxon>Metazoa</taxon>
        <taxon>Ecdysozoa</taxon>
        <taxon>Nematoda</taxon>
        <taxon>Enoplea</taxon>
        <taxon>Dorylaimia</taxon>
        <taxon>Dioctophymatida</taxon>
        <taxon>Dioctophymatoidea</taxon>
        <taxon>Soboliphymatidae</taxon>
        <taxon>Soboliphyme</taxon>
    </lineage>
</organism>
<dbReference type="OrthoDB" id="10263520at2759"/>
<evidence type="ECO:0000313" key="3">
    <source>
        <dbReference type="WBParaSite" id="SBAD_0000428001-mRNA-1"/>
    </source>
</evidence>
<reference evidence="1 2" key="2">
    <citation type="submission" date="2018-11" db="EMBL/GenBank/DDBJ databases">
        <authorList>
            <consortium name="Pathogen Informatics"/>
        </authorList>
    </citation>
    <scope>NUCLEOTIDE SEQUENCE [LARGE SCALE GENOMIC DNA]</scope>
</reference>
<dbReference type="EMBL" id="UZAM01008125">
    <property type="protein sequence ID" value="VDP03364.1"/>
    <property type="molecule type" value="Genomic_DNA"/>
</dbReference>
<gene>
    <name evidence="1" type="ORF">SBAD_LOCUS4099</name>
</gene>
<keyword evidence="2" id="KW-1185">Reference proteome</keyword>
<dbReference type="AlphaFoldDB" id="A0A183IKF3"/>
<evidence type="ECO:0000313" key="2">
    <source>
        <dbReference type="Proteomes" id="UP000270296"/>
    </source>
</evidence>